<dbReference type="AlphaFoldDB" id="A0A4U0T1I0"/>
<evidence type="ECO:0000256" key="1">
    <source>
        <dbReference type="SAM" id="Phobius"/>
    </source>
</evidence>
<evidence type="ECO:0000313" key="3">
    <source>
        <dbReference type="EMBL" id="TKA06605.1"/>
    </source>
</evidence>
<feature type="domain" description="DUF6879" evidence="2">
    <location>
        <begin position="188"/>
        <end position="304"/>
    </location>
</feature>
<evidence type="ECO:0000259" key="2">
    <source>
        <dbReference type="Pfam" id="PF21806"/>
    </source>
</evidence>
<dbReference type="RefSeq" id="WP_136727214.1">
    <property type="nucleotide sequence ID" value="NZ_SUMC01000036.1"/>
</dbReference>
<dbReference type="EMBL" id="SUMC01000036">
    <property type="protein sequence ID" value="TKA06605.1"/>
    <property type="molecule type" value="Genomic_DNA"/>
</dbReference>
<dbReference type="Proteomes" id="UP000305778">
    <property type="component" value="Unassembled WGS sequence"/>
</dbReference>
<evidence type="ECO:0000313" key="4">
    <source>
        <dbReference type="Proteomes" id="UP000305778"/>
    </source>
</evidence>
<dbReference type="Pfam" id="PF21806">
    <property type="entry name" value="DUF6879"/>
    <property type="match status" value="1"/>
</dbReference>
<sequence length="311" mass="34525">MMRGISPILLKAVVALITGGVAYLITNFANQPTIWSITISTFIGGAILIVQFIMEFEDRLAMLEISLGKHWDEMGSLVSGGFARVNEATQLFSLVEQSAIRTDAVTQLVRSAAEIGSEAPALLHSFARTEVSRLATLLQDLHAGEATYEGEDHEWLLALAQNAETAIDATSTEVDADLWVSEFGRRYLVAQREAVGRGVKIRRVFILDDPGLVNDADVRRLCREQEDLGVEVRTVVKSALRSTERLDPMFDFIVFDHAISYEVTPEQTDDHPVIATTRLVLRQDKVNRRIRRFNDLWEAGTEADQNAPAAS</sequence>
<reference evidence="3 4" key="1">
    <citation type="submission" date="2019-04" db="EMBL/GenBank/DDBJ databases">
        <title>Streptomyces oryziradicis sp. nov., a novel actinomycete isolated from rhizosphere soil of rice (Oryza sativa L.).</title>
        <authorList>
            <person name="Li C."/>
        </authorList>
    </citation>
    <scope>NUCLEOTIDE SEQUENCE [LARGE SCALE GENOMIC DNA]</scope>
    <source>
        <strain evidence="3 4">NEAU-C40</strain>
    </source>
</reference>
<keyword evidence="1" id="KW-0812">Transmembrane</keyword>
<gene>
    <name evidence="3" type="ORF">FCI23_30695</name>
</gene>
<dbReference type="InterPro" id="IPR049244">
    <property type="entry name" value="DUF6879"/>
</dbReference>
<protein>
    <submittedName>
        <fullName evidence="3">Phosphatidylserine/phosphatidylglycerophosphate/ cardiolipin synthase family protein</fullName>
    </submittedName>
</protein>
<feature type="transmembrane region" description="Helical" evidence="1">
    <location>
        <begin position="34"/>
        <end position="54"/>
    </location>
</feature>
<proteinExistence type="predicted"/>
<organism evidence="3 4">
    <name type="scientific">Actinacidiphila oryziradicis</name>
    <dbReference type="NCBI Taxonomy" id="2571141"/>
    <lineage>
        <taxon>Bacteria</taxon>
        <taxon>Bacillati</taxon>
        <taxon>Actinomycetota</taxon>
        <taxon>Actinomycetes</taxon>
        <taxon>Kitasatosporales</taxon>
        <taxon>Streptomycetaceae</taxon>
        <taxon>Actinacidiphila</taxon>
    </lineage>
</organism>
<comment type="caution">
    <text evidence="3">The sequence shown here is derived from an EMBL/GenBank/DDBJ whole genome shotgun (WGS) entry which is preliminary data.</text>
</comment>
<keyword evidence="1" id="KW-1133">Transmembrane helix</keyword>
<accession>A0A4U0T1I0</accession>
<dbReference type="OrthoDB" id="3505460at2"/>
<keyword evidence="4" id="KW-1185">Reference proteome</keyword>
<name>A0A4U0T1I0_9ACTN</name>
<keyword evidence="1" id="KW-0472">Membrane</keyword>